<evidence type="ECO:0000256" key="3">
    <source>
        <dbReference type="ARBA" id="ARBA00022989"/>
    </source>
</evidence>
<dbReference type="AlphaFoldDB" id="A0A168M6T7"/>
<feature type="transmembrane region" description="Helical" evidence="5">
    <location>
        <begin position="178"/>
        <end position="197"/>
    </location>
</feature>
<feature type="transmembrane region" description="Helical" evidence="5">
    <location>
        <begin position="209"/>
        <end position="229"/>
    </location>
</feature>
<keyword evidence="2 5" id="KW-0812">Transmembrane</keyword>
<evidence type="ECO:0000313" key="6">
    <source>
        <dbReference type="EMBL" id="OAD04471.1"/>
    </source>
</evidence>
<feature type="transmembrane region" description="Helical" evidence="5">
    <location>
        <begin position="426"/>
        <end position="450"/>
    </location>
</feature>
<accession>A0A168M6T7</accession>
<dbReference type="EMBL" id="AMYB01000003">
    <property type="protein sequence ID" value="OAD04471.1"/>
    <property type="molecule type" value="Genomic_DNA"/>
</dbReference>
<evidence type="ECO:0000256" key="5">
    <source>
        <dbReference type="SAM" id="Phobius"/>
    </source>
</evidence>
<dbReference type="VEuPathDB" id="FungiDB:MUCCIDRAFT_183438"/>
<evidence type="ECO:0000256" key="2">
    <source>
        <dbReference type="ARBA" id="ARBA00022692"/>
    </source>
</evidence>
<feature type="transmembrane region" description="Helical" evidence="5">
    <location>
        <begin position="276"/>
        <end position="295"/>
    </location>
</feature>
<dbReference type="Gene3D" id="1.20.1250.20">
    <property type="entry name" value="MFS general substrate transporter like domains"/>
    <property type="match status" value="1"/>
</dbReference>
<dbReference type="InterPro" id="IPR011701">
    <property type="entry name" value="MFS"/>
</dbReference>
<dbReference type="SUPFAM" id="SSF103473">
    <property type="entry name" value="MFS general substrate transporter"/>
    <property type="match status" value="1"/>
</dbReference>
<organism evidence="6 7">
    <name type="scientific">Mucor lusitanicus CBS 277.49</name>
    <dbReference type="NCBI Taxonomy" id="747725"/>
    <lineage>
        <taxon>Eukaryota</taxon>
        <taxon>Fungi</taxon>
        <taxon>Fungi incertae sedis</taxon>
        <taxon>Mucoromycota</taxon>
        <taxon>Mucoromycotina</taxon>
        <taxon>Mucoromycetes</taxon>
        <taxon>Mucorales</taxon>
        <taxon>Mucorineae</taxon>
        <taxon>Mucoraceae</taxon>
        <taxon>Mucor</taxon>
    </lineage>
</organism>
<dbReference type="GO" id="GO:0016020">
    <property type="term" value="C:membrane"/>
    <property type="evidence" value="ECO:0007669"/>
    <property type="project" value="UniProtKB-SubCell"/>
</dbReference>
<evidence type="ECO:0000313" key="7">
    <source>
        <dbReference type="Proteomes" id="UP000077051"/>
    </source>
</evidence>
<proteinExistence type="predicted"/>
<keyword evidence="7" id="KW-1185">Reference proteome</keyword>
<dbReference type="InterPro" id="IPR036259">
    <property type="entry name" value="MFS_trans_sf"/>
</dbReference>
<dbReference type="PANTHER" id="PTHR23507:SF1">
    <property type="entry name" value="FI18259P1-RELATED"/>
    <property type="match status" value="1"/>
</dbReference>
<feature type="transmembrane region" description="Helical" evidence="5">
    <location>
        <begin position="456"/>
        <end position="478"/>
    </location>
</feature>
<sequence>MNENTPLITAGNKKKTPSSWYAIFPMFLVAFSGGALIAPHVQFYTEIFCTIYYKTHHNADDNLIPFKDCAIPPVQKMVSKAQAAIMFLTYASTLLGAGFYGRLSDRKGRSLIVRISTIGSLLYVSCDLLTAKYHDTIGIALLFVGPLIRGIMAGEGVLMAAVQAYIADCTSADARTVIFARLMASLFIGSAVGPFVSSQILKHTGSLVNVFYVAFIVDIINVLYTVFIMPESSQFINQPAAAQQESDTHKRPLGLCSHINIFSALKILFKDRPAHLTRYALPCIALADFLLALVKRPPILLYAMLKFKWTAYEGSLYYTCTSLMKLMMMIGILPLLSKLFKRKCPKAQAPTAADQEKIVNSSTLFDIWMVRIGIGMDAVCLALAGLASNVVLFTTAGMLQSVSMLAQPSIRGLLTTCVKPNQLGELLGAVAILDSIAMMIAHLGINFIYYSSVLTMPNLTFFVCAFIAGCSCLAAFMVRQRTTRIDDTLEEGSLIIDADRDSAESSSSTLACPATQHLVKARE</sequence>
<feature type="transmembrane region" description="Helical" evidence="5">
    <location>
        <begin position="20"/>
        <end position="38"/>
    </location>
</feature>
<reference evidence="6 7" key="1">
    <citation type="submission" date="2015-06" db="EMBL/GenBank/DDBJ databases">
        <title>Expansion of signal transduction pathways in fungi by whole-genome duplication.</title>
        <authorList>
            <consortium name="DOE Joint Genome Institute"/>
            <person name="Corrochano L.M."/>
            <person name="Kuo A."/>
            <person name="Marcet-Houben M."/>
            <person name="Polaino S."/>
            <person name="Salamov A."/>
            <person name="Villalobos J.M."/>
            <person name="Alvarez M.I."/>
            <person name="Avalos J."/>
            <person name="Benito E.P."/>
            <person name="Benoit I."/>
            <person name="Burger G."/>
            <person name="Camino L.P."/>
            <person name="Canovas D."/>
            <person name="Cerda-Olmedo E."/>
            <person name="Cheng J.-F."/>
            <person name="Dominguez A."/>
            <person name="Elias M."/>
            <person name="Eslava A.P."/>
            <person name="Glaser F."/>
            <person name="Grimwood J."/>
            <person name="Gutierrez G."/>
            <person name="Heitman J."/>
            <person name="Henrissat B."/>
            <person name="Iturriaga E.A."/>
            <person name="Lang B.F."/>
            <person name="Lavin J.L."/>
            <person name="Lee S."/>
            <person name="Li W."/>
            <person name="Lindquist E."/>
            <person name="Lopez-Garcia S."/>
            <person name="Luque E.M."/>
            <person name="Marcos A.T."/>
            <person name="Martin J."/>
            <person name="Mccluskey K."/>
            <person name="Medina H.R."/>
            <person name="Miralles-Duran A."/>
            <person name="Miyazaki A."/>
            <person name="Munoz-Torres E."/>
            <person name="Oguiza J.A."/>
            <person name="Ohm R."/>
            <person name="Olmedo M."/>
            <person name="Orejas M."/>
            <person name="Ortiz-Castellanos L."/>
            <person name="Pisabarro A.G."/>
            <person name="Rodriguez-Romero J."/>
            <person name="Ruiz-Herrera J."/>
            <person name="Ruiz-Vazquez R."/>
            <person name="Sanz C."/>
            <person name="Schackwitz W."/>
            <person name="Schmutz J."/>
            <person name="Shahriari M."/>
            <person name="Shelest E."/>
            <person name="Silva-Franco F."/>
            <person name="Soanes D."/>
            <person name="Syed K."/>
            <person name="Tagua V.G."/>
            <person name="Talbot N.J."/>
            <person name="Thon M."/>
            <person name="De Vries R.P."/>
            <person name="Wiebenga A."/>
            <person name="Yadav J.S."/>
            <person name="Braun E.L."/>
            <person name="Baker S."/>
            <person name="Garre V."/>
            <person name="Horwitz B."/>
            <person name="Torres-Martinez S."/>
            <person name="Idnurm A."/>
            <person name="Herrera-Estrella A."/>
            <person name="Gabaldon T."/>
            <person name="Grigoriev I.V."/>
        </authorList>
    </citation>
    <scope>NUCLEOTIDE SEQUENCE [LARGE SCALE GENOMIC DNA]</scope>
    <source>
        <strain evidence="6 7">CBS 277.49</strain>
    </source>
</reference>
<dbReference type="Pfam" id="PF07690">
    <property type="entry name" value="MFS_1"/>
    <property type="match status" value="1"/>
</dbReference>
<name>A0A168M6T7_MUCCL</name>
<keyword evidence="4 5" id="KW-0472">Membrane</keyword>
<keyword evidence="3 5" id="KW-1133">Transmembrane helix</keyword>
<feature type="transmembrane region" description="Helical" evidence="5">
    <location>
        <begin position="137"/>
        <end position="166"/>
    </location>
</feature>
<evidence type="ECO:0008006" key="8">
    <source>
        <dbReference type="Google" id="ProtNLM"/>
    </source>
</evidence>
<evidence type="ECO:0000256" key="4">
    <source>
        <dbReference type="ARBA" id="ARBA00023136"/>
    </source>
</evidence>
<dbReference type="Proteomes" id="UP000077051">
    <property type="component" value="Unassembled WGS sequence"/>
</dbReference>
<feature type="transmembrane region" description="Helical" evidence="5">
    <location>
        <begin position="81"/>
        <end position="99"/>
    </location>
</feature>
<feature type="transmembrane region" description="Helical" evidence="5">
    <location>
        <begin position="315"/>
        <end position="336"/>
    </location>
</feature>
<dbReference type="OrthoDB" id="3026777at2759"/>
<evidence type="ECO:0000256" key="1">
    <source>
        <dbReference type="ARBA" id="ARBA00004141"/>
    </source>
</evidence>
<feature type="transmembrane region" description="Helical" evidence="5">
    <location>
        <begin position="364"/>
        <end position="384"/>
    </location>
</feature>
<dbReference type="GO" id="GO:0022857">
    <property type="term" value="F:transmembrane transporter activity"/>
    <property type="evidence" value="ECO:0007669"/>
    <property type="project" value="InterPro"/>
</dbReference>
<comment type="caution">
    <text evidence="6">The sequence shown here is derived from an EMBL/GenBank/DDBJ whole genome shotgun (WGS) entry which is preliminary data.</text>
</comment>
<dbReference type="PANTHER" id="PTHR23507">
    <property type="entry name" value="ZGC:174356"/>
    <property type="match status" value="1"/>
</dbReference>
<protein>
    <recommendedName>
        <fullName evidence="8">Major facilitator superfamily (MFS) profile domain-containing protein</fullName>
    </recommendedName>
</protein>
<gene>
    <name evidence="6" type="ORF">MUCCIDRAFT_183438</name>
</gene>
<comment type="subcellular location">
    <subcellularLocation>
        <location evidence="1">Membrane</location>
        <topology evidence="1">Multi-pass membrane protein</topology>
    </subcellularLocation>
</comment>